<dbReference type="Proteomes" id="UP000234681">
    <property type="component" value="Chromosome 4"/>
</dbReference>
<accession>A6IN55</accession>
<proteinExistence type="predicted"/>
<keyword evidence="1" id="KW-0472">Membrane</keyword>
<feature type="transmembrane region" description="Helical" evidence="1">
    <location>
        <begin position="6"/>
        <end position="24"/>
    </location>
</feature>
<organism evidence="2 3">
    <name type="scientific">Rattus norvegicus</name>
    <name type="common">Rat</name>
    <dbReference type="NCBI Taxonomy" id="10116"/>
    <lineage>
        <taxon>Eukaryota</taxon>
        <taxon>Metazoa</taxon>
        <taxon>Chordata</taxon>
        <taxon>Craniata</taxon>
        <taxon>Vertebrata</taxon>
        <taxon>Euteleostomi</taxon>
        <taxon>Mammalia</taxon>
        <taxon>Eutheria</taxon>
        <taxon>Euarchontoglires</taxon>
        <taxon>Glires</taxon>
        <taxon>Rodentia</taxon>
        <taxon>Myomorpha</taxon>
        <taxon>Muroidea</taxon>
        <taxon>Muridae</taxon>
        <taxon>Murinae</taxon>
        <taxon>Rattus</taxon>
    </lineage>
</organism>
<dbReference type="AlphaFoldDB" id="A6IN55"/>
<sequence>MLHIWTTQSFPGLFMCLVVVVLTTKNNGTGLKRNGGGKGYKDVRKGSVFKKNFRNAMLGFRT</sequence>
<feature type="non-terminal residue" evidence="2">
    <location>
        <position position="62"/>
    </location>
</feature>
<evidence type="ECO:0000256" key="1">
    <source>
        <dbReference type="SAM" id="Phobius"/>
    </source>
</evidence>
<name>A6IN55_RAT</name>
<protein>
    <submittedName>
        <fullName evidence="2">RCG30288</fullName>
    </submittedName>
</protein>
<evidence type="ECO:0000313" key="3">
    <source>
        <dbReference type="Proteomes" id="UP000234681"/>
    </source>
</evidence>
<gene>
    <name evidence="2" type="ORF">rCG_30288</name>
</gene>
<keyword evidence="1" id="KW-0812">Transmembrane</keyword>
<dbReference type="EMBL" id="CH473964">
    <property type="protein sequence ID" value="EDM01384.1"/>
    <property type="molecule type" value="Genomic_DNA"/>
</dbReference>
<evidence type="ECO:0000313" key="2">
    <source>
        <dbReference type="EMBL" id="EDM01384.1"/>
    </source>
</evidence>
<reference evidence="2 3" key="1">
    <citation type="submission" date="2005-09" db="EMBL/GenBank/DDBJ databases">
        <authorList>
            <person name="Mural R.J."/>
            <person name="Li P.W."/>
            <person name="Adams M.D."/>
            <person name="Amanatides P.G."/>
            <person name="Baden-Tillson H."/>
            <person name="Barnstead M."/>
            <person name="Chin S.H."/>
            <person name="Dew I."/>
            <person name="Evans C.A."/>
            <person name="Ferriera S."/>
            <person name="Flanigan M."/>
            <person name="Fosler C."/>
            <person name="Glodek A."/>
            <person name="Gu Z."/>
            <person name="Holt R.A."/>
            <person name="Jennings D."/>
            <person name="Kraft C.L."/>
            <person name="Lu F."/>
            <person name="Nguyen T."/>
            <person name="Nusskern D.R."/>
            <person name="Pfannkoch C.M."/>
            <person name="Sitter C."/>
            <person name="Sutton G.G."/>
            <person name="Venter J.C."/>
            <person name="Wang Z."/>
            <person name="Woodage T."/>
            <person name="Zheng X.H."/>
            <person name="Zhong F."/>
        </authorList>
    </citation>
    <scope>NUCLEOTIDE SEQUENCE [LARGE SCALE GENOMIC DNA]</scope>
    <source>
        <strain>BN</strain>
        <strain evidence="3">Sprague-Dawley</strain>
    </source>
</reference>
<keyword evidence="1" id="KW-1133">Transmembrane helix</keyword>